<dbReference type="AlphaFoldDB" id="A0A6N7EPW5"/>
<dbReference type="EMBL" id="WHPC01000180">
    <property type="protein sequence ID" value="MPV39163.1"/>
    <property type="molecule type" value="Genomic_DNA"/>
</dbReference>
<evidence type="ECO:0000313" key="3">
    <source>
        <dbReference type="Proteomes" id="UP000437709"/>
    </source>
</evidence>
<name>A0A6N7EPW5_9MICO</name>
<reference evidence="2 3" key="1">
    <citation type="submission" date="2019-10" db="EMBL/GenBank/DDBJ databases">
        <title>Georgenia wutianyii sp. nov. and Georgenia yuyongxinii sp. nov. isolated from plateau pika (Ochotona curzoniae) in the Qinghai-Tibet plateau of China.</title>
        <authorList>
            <person name="Tian Z."/>
        </authorList>
    </citation>
    <scope>NUCLEOTIDE SEQUENCE [LARGE SCALE GENOMIC DNA]</scope>
    <source>
        <strain evidence="2 3">JCM 19765</strain>
    </source>
</reference>
<accession>A0A6N7EPW5</accession>
<protein>
    <submittedName>
        <fullName evidence="2">Uncharacterized protein</fullName>
    </submittedName>
</protein>
<evidence type="ECO:0000313" key="2">
    <source>
        <dbReference type="EMBL" id="MPV39163.1"/>
    </source>
</evidence>
<evidence type="ECO:0000256" key="1">
    <source>
        <dbReference type="SAM" id="MobiDB-lite"/>
    </source>
</evidence>
<organism evidence="2 3">
    <name type="scientific">Georgenia subflava</name>
    <dbReference type="NCBI Taxonomy" id="1622177"/>
    <lineage>
        <taxon>Bacteria</taxon>
        <taxon>Bacillati</taxon>
        <taxon>Actinomycetota</taxon>
        <taxon>Actinomycetes</taxon>
        <taxon>Micrococcales</taxon>
        <taxon>Bogoriellaceae</taxon>
        <taxon>Georgenia</taxon>
    </lineage>
</organism>
<gene>
    <name evidence="2" type="ORF">GB881_19355</name>
</gene>
<feature type="region of interest" description="Disordered" evidence="1">
    <location>
        <begin position="96"/>
        <end position="139"/>
    </location>
</feature>
<feature type="compositionally biased region" description="Pro residues" evidence="1">
    <location>
        <begin position="100"/>
        <end position="112"/>
    </location>
</feature>
<proteinExistence type="predicted"/>
<feature type="non-terminal residue" evidence="2">
    <location>
        <position position="139"/>
    </location>
</feature>
<sequence>MPTKISGARHRAARRPAAQLFSLVPGPATRRGLLTVASSSLVLTMAATTATAAPTATMRPRADVTTISADAVSAMVTGVRVSIPTDITWSVDAIATAEATPPPPPPPPPVPEPVVEAVREAPAASRSAERAELAPAPAA</sequence>
<feature type="compositionally biased region" description="Low complexity" evidence="1">
    <location>
        <begin position="113"/>
        <end position="126"/>
    </location>
</feature>
<comment type="caution">
    <text evidence="2">The sequence shown here is derived from an EMBL/GenBank/DDBJ whole genome shotgun (WGS) entry which is preliminary data.</text>
</comment>
<keyword evidence="3" id="KW-1185">Reference proteome</keyword>
<dbReference type="Proteomes" id="UP000437709">
    <property type="component" value="Unassembled WGS sequence"/>
</dbReference>